<dbReference type="Pfam" id="PF03169">
    <property type="entry name" value="OPT"/>
    <property type="match status" value="1"/>
</dbReference>
<name>G7JU16_MEDTR</name>
<reference evidence="11 13" key="1">
    <citation type="journal article" date="2011" name="Nature">
        <title>The Medicago genome provides insight into the evolution of rhizobial symbioses.</title>
        <authorList>
            <person name="Young N.D."/>
            <person name="Debelle F."/>
            <person name="Oldroyd G.E."/>
            <person name="Geurts R."/>
            <person name="Cannon S.B."/>
            <person name="Udvardi M.K."/>
            <person name="Benedito V.A."/>
            <person name="Mayer K.F."/>
            <person name="Gouzy J."/>
            <person name="Schoof H."/>
            <person name="Van de Peer Y."/>
            <person name="Proost S."/>
            <person name="Cook D.R."/>
            <person name="Meyers B.C."/>
            <person name="Spannagl M."/>
            <person name="Cheung F."/>
            <person name="De Mita S."/>
            <person name="Krishnakumar V."/>
            <person name="Gundlach H."/>
            <person name="Zhou S."/>
            <person name="Mudge J."/>
            <person name="Bharti A.K."/>
            <person name="Murray J.D."/>
            <person name="Naoumkina M.A."/>
            <person name="Rosen B."/>
            <person name="Silverstein K.A."/>
            <person name="Tang H."/>
            <person name="Rombauts S."/>
            <person name="Zhao P.X."/>
            <person name="Zhou P."/>
            <person name="Barbe V."/>
            <person name="Bardou P."/>
            <person name="Bechner M."/>
            <person name="Bellec A."/>
            <person name="Berger A."/>
            <person name="Berges H."/>
            <person name="Bidwell S."/>
            <person name="Bisseling T."/>
            <person name="Choisne N."/>
            <person name="Couloux A."/>
            <person name="Denny R."/>
            <person name="Deshpande S."/>
            <person name="Dai X."/>
            <person name="Doyle J.J."/>
            <person name="Dudez A.M."/>
            <person name="Farmer A.D."/>
            <person name="Fouteau S."/>
            <person name="Franken C."/>
            <person name="Gibelin C."/>
            <person name="Gish J."/>
            <person name="Goldstein S."/>
            <person name="Gonzalez A.J."/>
            <person name="Green P.J."/>
            <person name="Hallab A."/>
            <person name="Hartog M."/>
            <person name="Hua A."/>
            <person name="Humphray S.J."/>
            <person name="Jeong D.H."/>
            <person name="Jing Y."/>
            <person name="Jocker A."/>
            <person name="Kenton S.M."/>
            <person name="Kim D.J."/>
            <person name="Klee K."/>
            <person name="Lai H."/>
            <person name="Lang C."/>
            <person name="Lin S."/>
            <person name="Macmil S.L."/>
            <person name="Magdelenat G."/>
            <person name="Matthews L."/>
            <person name="McCorrison J."/>
            <person name="Monaghan E.L."/>
            <person name="Mun J.H."/>
            <person name="Najar F.Z."/>
            <person name="Nicholson C."/>
            <person name="Noirot C."/>
            <person name="O'Bleness M."/>
            <person name="Paule C.R."/>
            <person name="Poulain J."/>
            <person name="Prion F."/>
            <person name="Qin B."/>
            <person name="Qu C."/>
            <person name="Retzel E.F."/>
            <person name="Riddle C."/>
            <person name="Sallet E."/>
            <person name="Samain S."/>
            <person name="Samson N."/>
            <person name="Sanders I."/>
            <person name="Saurat O."/>
            <person name="Scarpelli C."/>
            <person name="Schiex T."/>
            <person name="Segurens B."/>
            <person name="Severin A.J."/>
            <person name="Sherrier D.J."/>
            <person name="Shi R."/>
            <person name="Sims S."/>
            <person name="Singer S.R."/>
            <person name="Sinharoy S."/>
            <person name="Sterck L."/>
            <person name="Viollet A."/>
            <person name="Wang B.B."/>
            <person name="Wang K."/>
            <person name="Wang M."/>
            <person name="Wang X."/>
            <person name="Warfsmann J."/>
            <person name="Weissenbach J."/>
            <person name="White D.D."/>
            <person name="White J.D."/>
            <person name="Wiley G.B."/>
            <person name="Wincker P."/>
            <person name="Xing Y."/>
            <person name="Yang L."/>
            <person name="Yao Z."/>
            <person name="Ying F."/>
            <person name="Zhai J."/>
            <person name="Zhou L."/>
            <person name="Zuber A."/>
            <person name="Denarie J."/>
            <person name="Dixon R.A."/>
            <person name="May G.D."/>
            <person name="Schwartz D.C."/>
            <person name="Rogers J."/>
            <person name="Quetier F."/>
            <person name="Town C.D."/>
            <person name="Roe B.A."/>
        </authorList>
    </citation>
    <scope>NUCLEOTIDE SEQUENCE [LARGE SCALE GENOMIC DNA]</scope>
    <source>
        <strain evidence="11">A17</strain>
        <strain evidence="12 13">cv. Jemalong A17</strain>
    </source>
</reference>
<evidence type="ECO:0000256" key="6">
    <source>
        <dbReference type="ARBA" id="ARBA00022927"/>
    </source>
</evidence>
<dbReference type="InterPro" id="IPR004813">
    <property type="entry name" value="OPT"/>
</dbReference>
<dbReference type="GO" id="GO:0005886">
    <property type="term" value="C:plasma membrane"/>
    <property type="evidence" value="ECO:0000318"/>
    <property type="project" value="GO_Central"/>
</dbReference>
<feature type="transmembrane region" description="Helical" evidence="10">
    <location>
        <begin position="366"/>
        <end position="389"/>
    </location>
</feature>
<evidence type="ECO:0000256" key="3">
    <source>
        <dbReference type="ARBA" id="ARBA00022448"/>
    </source>
</evidence>
<keyword evidence="5" id="KW-0571">Peptide transport</keyword>
<evidence type="ECO:0000256" key="1">
    <source>
        <dbReference type="ARBA" id="ARBA00004141"/>
    </source>
</evidence>
<gene>
    <name evidence="11" type="ordered locus">MTR_4g092960</name>
</gene>
<evidence type="ECO:0000256" key="5">
    <source>
        <dbReference type="ARBA" id="ARBA00022856"/>
    </source>
</evidence>
<keyword evidence="8 10" id="KW-0472">Membrane</keyword>
<feature type="transmembrane region" description="Helical" evidence="10">
    <location>
        <begin position="661"/>
        <end position="682"/>
    </location>
</feature>
<dbReference type="GO" id="GO:0035673">
    <property type="term" value="F:oligopeptide transmembrane transporter activity"/>
    <property type="evidence" value="ECO:0000318"/>
    <property type="project" value="GO_Central"/>
</dbReference>
<dbReference type="HOGENOM" id="CLU_004965_0_1_1"/>
<evidence type="ECO:0000256" key="10">
    <source>
        <dbReference type="SAM" id="Phobius"/>
    </source>
</evidence>
<feature type="transmembrane region" description="Helical" evidence="10">
    <location>
        <begin position="121"/>
        <end position="143"/>
    </location>
</feature>
<reference evidence="12" key="3">
    <citation type="submission" date="2015-04" db="UniProtKB">
        <authorList>
            <consortium name="EnsemblPlants"/>
        </authorList>
    </citation>
    <scope>IDENTIFICATION</scope>
    <source>
        <strain evidence="12">cv. Jemalong A17</strain>
    </source>
</reference>
<evidence type="ECO:0000313" key="13">
    <source>
        <dbReference type="Proteomes" id="UP000002051"/>
    </source>
</evidence>
<protein>
    <submittedName>
        <fullName evidence="11">Oligopeptide transporter OPT family protein</fullName>
    </submittedName>
</protein>
<dbReference type="GO" id="GO:0015031">
    <property type="term" value="P:protein transport"/>
    <property type="evidence" value="ECO:0007669"/>
    <property type="project" value="UniProtKB-KW"/>
</dbReference>
<sequence>MENINVDTEKGTMKEEEEEEESPIEEVRLTVKKTDDPTLPVWTFRMWFLGLLSCALLSFLNQFFAYRTEPLIITQITVQVATLPLGHLMASVLPSKTFRIPGFGSKRFSFNPGPFNMKEHVLITIFANAGAAFGSGSSYAVGIVNIIKAFYGRNISFLAAWLLIITTQVLGYGWAGLLRKYVVEPAHMWWPGTLVQVSLFRTLHEKDDNPHQFSRAKFFFIALVCSFTWYIVPGYLFTTLTSISWVCWVFSKSVTAQQIGSGMNGLGLGALTLDWSAVASFLFSPLISPFFAIVNVFVGYALLVYAVIPIAYWGFNVYGANRFSIFSSDLYTAQGQPYNISNIVNDKFEIDLAKYHEQGRIHLSTFFALSYGFGFATIASTVTHVACFYGREIMERYRASKNGKEDIHTKTDEKLQRHSFLVIQMPWWGLLIASALAFIFTLPISIITATTNQTPGLNIITEYIFGIIYPGRPIANVCFKTYGYISMAQAVSFLSDFKLGHYMKIPPRSMFLVQFIGTVLAGTINIGVAWWLLDSVKNICNKDLLPKGSPWTCPSDRVFFDASVVWGLVGPKRIFGSLGEYSTLNWFFLGGAIGPILVWLLHKAFPKQSWIPLINLPVLLGATGMMPPATALNYNSWIIVGTIFNFFIFRYRKKWWQRYNYVLSAALDAGVAFMAVLLYLALGLENVSLNWWGTAGEHCPLAACPTAKGIVVDGCPVF</sequence>
<dbReference type="Proteomes" id="UP000002051">
    <property type="component" value="Chromosome 4"/>
</dbReference>
<evidence type="ECO:0000256" key="7">
    <source>
        <dbReference type="ARBA" id="ARBA00022989"/>
    </source>
</evidence>
<dbReference type="NCBIfam" id="TIGR00728">
    <property type="entry name" value="OPT_sfam"/>
    <property type="match status" value="2"/>
</dbReference>
<organism evidence="11 13">
    <name type="scientific">Medicago truncatula</name>
    <name type="common">Barrel medic</name>
    <name type="synonym">Medicago tribuloides</name>
    <dbReference type="NCBI Taxonomy" id="3880"/>
    <lineage>
        <taxon>Eukaryota</taxon>
        <taxon>Viridiplantae</taxon>
        <taxon>Streptophyta</taxon>
        <taxon>Embryophyta</taxon>
        <taxon>Tracheophyta</taxon>
        <taxon>Spermatophyta</taxon>
        <taxon>Magnoliopsida</taxon>
        <taxon>eudicotyledons</taxon>
        <taxon>Gunneridae</taxon>
        <taxon>Pentapetalae</taxon>
        <taxon>rosids</taxon>
        <taxon>fabids</taxon>
        <taxon>Fabales</taxon>
        <taxon>Fabaceae</taxon>
        <taxon>Papilionoideae</taxon>
        <taxon>50 kb inversion clade</taxon>
        <taxon>NPAAA clade</taxon>
        <taxon>Hologalegina</taxon>
        <taxon>IRL clade</taxon>
        <taxon>Trifolieae</taxon>
        <taxon>Medicago</taxon>
    </lineage>
</organism>
<feature type="transmembrane region" description="Helical" evidence="10">
    <location>
        <begin position="290"/>
        <end position="315"/>
    </location>
</feature>
<reference evidence="11 13" key="2">
    <citation type="journal article" date="2014" name="BMC Genomics">
        <title>An improved genome release (version Mt4.0) for the model legume Medicago truncatula.</title>
        <authorList>
            <person name="Tang H."/>
            <person name="Krishnakumar V."/>
            <person name="Bidwell S."/>
            <person name="Rosen B."/>
            <person name="Chan A."/>
            <person name="Zhou S."/>
            <person name="Gentzbittel L."/>
            <person name="Childs K.L."/>
            <person name="Yandell M."/>
            <person name="Gundlach H."/>
            <person name="Mayer K.F."/>
            <person name="Schwartz D.C."/>
            <person name="Town C.D."/>
        </authorList>
    </citation>
    <scope>GENOME REANNOTATION</scope>
    <source>
        <strain evidence="12 13">cv. Jemalong A17</strain>
    </source>
</reference>
<feature type="region of interest" description="Disordered" evidence="9">
    <location>
        <begin position="1"/>
        <end position="22"/>
    </location>
</feature>
<feature type="transmembrane region" description="Helical" evidence="10">
    <location>
        <begin position="216"/>
        <end position="245"/>
    </location>
</feature>
<accession>G7JU16</accession>
<dbReference type="InterPro" id="IPR004648">
    <property type="entry name" value="Oligpept_transpt"/>
</dbReference>
<evidence type="ECO:0000313" key="11">
    <source>
        <dbReference type="EMBL" id="AES90550.2"/>
    </source>
</evidence>
<dbReference type="AlphaFoldDB" id="G7JU16"/>
<dbReference type="EnsemblPlants" id="AES90550">
    <property type="protein sequence ID" value="AES90550"/>
    <property type="gene ID" value="MTR_4g092960"/>
</dbReference>
<keyword evidence="7 10" id="KW-1133">Transmembrane helix</keyword>
<accession>A0A0C3X2S8</accession>
<evidence type="ECO:0000256" key="2">
    <source>
        <dbReference type="ARBA" id="ARBA00005484"/>
    </source>
</evidence>
<dbReference type="NCBIfam" id="TIGR00727">
    <property type="entry name" value="ISP4_OPT"/>
    <property type="match status" value="1"/>
</dbReference>
<dbReference type="PANTHER" id="PTHR22601">
    <property type="entry name" value="ISP4 LIKE PROTEIN"/>
    <property type="match status" value="1"/>
</dbReference>
<dbReference type="EMBL" id="CM001220">
    <property type="protein sequence ID" value="AES90550.2"/>
    <property type="molecule type" value="Genomic_DNA"/>
</dbReference>
<feature type="transmembrane region" description="Helical" evidence="10">
    <location>
        <begin position="632"/>
        <end position="649"/>
    </location>
</feature>
<comment type="subcellular location">
    <subcellularLocation>
        <location evidence="1">Membrane</location>
        <topology evidence="1">Multi-pass membrane protein</topology>
    </subcellularLocation>
</comment>
<feature type="transmembrane region" description="Helical" evidence="10">
    <location>
        <begin position="427"/>
        <end position="447"/>
    </location>
</feature>
<evidence type="ECO:0000256" key="8">
    <source>
        <dbReference type="ARBA" id="ARBA00023136"/>
    </source>
</evidence>
<keyword evidence="3" id="KW-0813">Transport</keyword>
<dbReference type="PaxDb" id="3880-AES90550"/>
<evidence type="ECO:0000256" key="4">
    <source>
        <dbReference type="ARBA" id="ARBA00022692"/>
    </source>
</evidence>
<feature type="transmembrane region" description="Helical" evidence="10">
    <location>
        <begin position="155"/>
        <end position="175"/>
    </location>
</feature>
<feature type="transmembrane region" description="Helical" evidence="10">
    <location>
        <begin position="609"/>
        <end position="626"/>
    </location>
</feature>
<dbReference type="eggNOG" id="KOG2262">
    <property type="taxonomic scope" value="Eukaryota"/>
</dbReference>
<comment type="similarity">
    <text evidence="2">Belongs to the oligopeptide OPT transporter (TC 2.A.67.1) family.</text>
</comment>
<feature type="transmembrane region" description="Helical" evidence="10">
    <location>
        <begin position="584"/>
        <end position="602"/>
    </location>
</feature>
<feature type="transmembrane region" description="Helical" evidence="10">
    <location>
        <begin position="511"/>
        <end position="533"/>
    </location>
</feature>
<keyword evidence="13" id="KW-1185">Reference proteome</keyword>
<feature type="transmembrane region" description="Helical" evidence="10">
    <location>
        <begin position="71"/>
        <end position="93"/>
    </location>
</feature>
<feature type="transmembrane region" description="Helical" evidence="10">
    <location>
        <begin position="265"/>
        <end position="283"/>
    </location>
</feature>
<feature type="transmembrane region" description="Helical" evidence="10">
    <location>
        <begin position="44"/>
        <end position="64"/>
    </location>
</feature>
<proteinExistence type="inferred from homology"/>
<keyword evidence="6" id="KW-0653">Protein transport</keyword>
<keyword evidence="4 10" id="KW-0812">Transmembrane</keyword>
<evidence type="ECO:0000313" key="12">
    <source>
        <dbReference type="EnsemblPlants" id="AES90550"/>
    </source>
</evidence>
<evidence type="ECO:0000256" key="9">
    <source>
        <dbReference type="SAM" id="MobiDB-lite"/>
    </source>
</evidence>